<organism evidence="4 5">
    <name type="scientific">Dyella psychrodurans</name>
    <dbReference type="NCBI Taxonomy" id="1927960"/>
    <lineage>
        <taxon>Bacteria</taxon>
        <taxon>Pseudomonadati</taxon>
        <taxon>Pseudomonadota</taxon>
        <taxon>Gammaproteobacteria</taxon>
        <taxon>Lysobacterales</taxon>
        <taxon>Rhodanobacteraceae</taxon>
        <taxon>Dyella</taxon>
    </lineage>
</organism>
<gene>
    <name evidence="4" type="primary">phbB</name>
    <name evidence="4" type="ORF">DWU99_05540</name>
</gene>
<dbReference type="GO" id="GO:0018454">
    <property type="term" value="F:acetoacetyl-CoA reductase activity"/>
    <property type="evidence" value="ECO:0007669"/>
    <property type="project" value="UniProtKB-EC"/>
</dbReference>
<dbReference type="NCBIfam" id="NF009466">
    <property type="entry name" value="PRK12826.1-2"/>
    <property type="match status" value="1"/>
</dbReference>
<dbReference type="Proteomes" id="UP000255334">
    <property type="component" value="Unassembled WGS sequence"/>
</dbReference>
<evidence type="ECO:0000256" key="2">
    <source>
        <dbReference type="ARBA" id="ARBA00023002"/>
    </source>
</evidence>
<dbReference type="GO" id="GO:0042619">
    <property type="term" value="P:poly-hydroxybutyrate biosynthetic process"/>
    <property type="evidence" value="ECO:0007669"/>
    <property type="project" value="InterPro"/>
</dbReference>
<dbReference type="InterPro" id="IPR036291">
    <property type="entry name" value="NAD(P)-bd_dom_sf"/>
</dbReference>
<sequence>MTTEHVALVTGGMGGIGEAIARALHDDGCTVLVTHSPHNDHVDAWLEDQFAKGYRFKAYGVDVADFSSCRDMAEKVAKDGHEVDILINNAGVTRDRRFLKMSKEDWDIVMRTDLDSMFNVTKQFCQSMVDSGWGRIVNIGSINGTKGQFGQSNYAAAKAGIHGFTESLALEFARHGVTVNTVSPGYINTHMLASVPKDVLENNVIPQIPVGRLGQPEEIAALVAFICSDVAAFMTGSDVAINGGQHMY</sequence>
<dbReference type="Gene3D" id="3.40.50.720">
    <property type="entry name" value="NAD(P)-binding Rossmann-like Domain"/>
    <property type="match status" value="1"/>
</dbReference>
<evidence type="ECO:0000259" key="3">
    <source>
        <dbReference type="SMART" id="SM00822"/>
    </source>
</evidence>
<dbReference type="PANTHER" id="PTHR42879:SF2">
    <property type="entry name" value="3-OXOACYL-[ACYL-CARRIER-PROTEIN] REDUCTASE FABG"/>
    <property type="match status" value="1"/>
</dbReference>
<evidence type="ECO:0000256" key="1">
    <source>
        <dbReference type="ARBA" id="ARBA00006484"/>
    </source>
</evidence>
<evidence type="ECO:0000313" key="5">
    <source>
        <dbReference type="Proteomes" id="UP000255334"/>
    </source>
</evidence>
<keyword evidence="2 4" id="KW-0560">Oxidoreductase</keyword>
<dbReference type="OrthoDB" id="9804774at2"/>
<dbReference type="FunFam" id="3.40.50.720:FF:000173">
    <property type="entry name" value="3-oxoacyl-[acyl-carrier protein] reductase"/>
    <property type="match status" value="1"/>
</dbReference>
<dbReference type="EC" id="1.1.1.36" evidence="4"/>
<evidence type="ECO:0000313" key="4">
    <source>
        <dbReference type="EMBL" id="RDS86693.1"/>
    </source>
</evidence>
<dbReference type="NCBIfam" id="NF009464">
    <property type="entry name" value="PRK12824.1"/>
    <property type="match status" value="1"/>
</dbReference>
<keyword evidence="5" id="KW-1185">Reference proteome</keyword>
<dbReference type="PROSITE" id="PS00061">
    <property type="entry name" value="ADH_SHORT"/>
    <property type="match status" value="1"/>
</dbReference>
<protein>
    <submittedName>
        <fullName evidence="4">Acetoacetyl-CoA reductase</fullName>
        <ecNumber evidence="4">1.1.1.36</ecNumber>
    </submittedName>
</protein>
<dbReference type="NCBIfam" id="TIGR01829">
    <property type="entry name" value="AcAcCoA_reduct"/>
    <property type="match status" value="1"/>
</dbReference>
<dbReference type="InterPro" id="IPR020904">
    <property type="entry name" value="Sc_DH/Rdtase_CS"/>
</dbReference>
<comment type="caution">
    <text evidence="4">The sequence shown here is derived from an EMBL/GenBank/DDBJ whole genome shotgun (WGS) entry which is preliminary data.</text>
</comment>
<dbReference type="PANTHER" id="PTHR42879">
    <property type="entry name" value="3-OXOACYL-(ACYL-CARRIER-PROTEIN) REDUCTASE"/>
    <property type="match status" value="1"/>
</dbReference>
<reference evidence="4 5" key="1">
    <citation type="submission" date="2018-07" db="EMBL/GenBank/DDBJ databases">
        <title>Dyella monticola sp. nov. and Dyella psychrodurans sp. nov. isolated from monsoon evergreen broad-leaved forest soil of Dinghu Mountain, China.</title>
        <authorList>
            <person name="Gao Z."/>
            <person name="Qiu L."/>
        </authorList>
    </citation>
    <scope>NUCLEOTIDE SEQUENCE [LARGE SCALE GENOMIC DNA]</scope>
    <source>
        <strain evidence="4 5">4MSK11</strain>
    </source>
</reference>
<dbReference type="CDD" id="cd05333">
    <property type="entry name" value="BKR_SDR_c"/>
    <property type="match status" value="1"/>
</dbReference>
<comment type="similarity">
    <text evidence="1">Belongs to the short-chain dehydrogenases/reductases (SDR) family.</text>
</comment>
<dbReference type="InterPro" id="IPR002347">
    <property type="entry name" value="SDR_fam"/>
</dbReference>
<dbReference type="Pfam" id="PF13561">
    <property type="entry name" value="adh_short_C2"/>
    <property type="match status" value="1"/>
</dbReference>
<proteinExistence type="inferred from homology"/>
<dbReference type="GO" id="GO:0005737">
    <property type="term" value="C:cytoplasm"/>
    <property type="evidence" value="ECO:0007669"/>
    <property type="project" value="InterPro"/>
</dbReference>
<name>A0A370XE34_9GAMM</name>
<feature type="domain" description="Ketoreductase" evidence="3">
    <location>
        <begin position="5"/>
        <end position="190"/>
    </location>
</feature>
<dbReference type="SMART" id="SM00822">
    <property type="entry name" value="PKS_KR"/>
    <property type="match status" value="1"/>
</dbReference>
<dbReference type="EMBL" id="QRBF01000001">
    <property type="protein sequence ID" value="RDS86693.1"/>
    <property type="molecule type" value="Genomic_DNA"/>
</dbReference>
<accession>A0A370XE34</accession>
<dbReference type="InterPro" id="IPR011283">
    <property type="entry name" value="Acetoacetyl-CoA_reductase"/>
</dbReference>
<dbReference type="InterPro" id="IPR050259">
    <property type="entry name" value="SDR"/>
</dbReference>
<dbReference type="GO" id="GO:0032787">
    <property type="term" value="P:monocarboxylic acid metabolic process"/>
    <property type="evidence" value="ECO:0007669"/>
    <property type="project" value="UniProtKB-ARBA"/>
</dbReference>
<dbReference type="SUPFAM" id="SSF51735">
    <property type="entry name" value="NAD(P)-binding Rossmann-fold domains"/>
    <property type="match status" value="1"/>
</dbReference>
<dbReference type="AlphaFoldDB" id="A0A370XE34"/>
<dbReference type="PRINTS" id="PR00081">
    <property type="entry name" value="GDHRDH"/>
</dbReference>
<dbReference type="RefSeq" id="WP_115476962.1">
    <property type="nucleotide sequence ID" value="NZ_QRBF01000001.1"/>
</dbReference>
<dbReference type="InterPro" id="IPR057326">
    <property type="entry name" value="KR_dom"/>
</dbReference>
<dbReference type="PRINTS" id="PR00080">
    <property type="entry name" value="SDRFAMILY"/>
</dbReference>